<protein>
    <submittedName>
        <fullName evidence="1">AAEL002396-PA</fullName>
    </submittedName>
</protein>
<reference evidence="1" key="1">
    <citation type="submission" date="2005-10" db="EMBL/GenBank/DDBJ databases">
        <authorList>
            <person name="Loftus B.J."/>
            <person name="Nene V.M."/>
            <person name="Hannick L.I."/>
            <person name="Bidwell S."/>
            <person name="Haas B."/>
            <person name="Amedeo P."/>
            <person name="Orvis J."/>
            <person name="Wortman J.R."/>
            <person name="White O.R."/>
            <person name="Salzberg S."/>
            <person name="Shumway M."/>
            <person name="Koo H."/>
            <person name="Zhao Y."/>
            <person name="Holmes M."/>
            <person name="Miller J."/>
            <person name="Schatz M."/>
            <person name="Pop M."/>
            <person name="Pai G."/>
            <person name="Utterback T."/>
            <person name="Rogers Y.-H."/>
            <person name="Kravitz S."/>
            <person name="Fraser C.M."/>
        </authorList>
    </citation>
    <scope>NUCLEOTIDE SEQUENCE</scope>
    <source>
        <strain evidence="1">Liverpool</strain>
    </source>
</reference>
<evidence type="ECO:0000313" key="1">
    <source>
        <dbReference type="EMBL" id="EAT46457.1"/>
    </source>
</evidence>
<accession>Q17IC1</accession>
<proteinExistence type="predicted"/>
<dbReference type="HOGENOM" id="CLU_1437772_0_0_1"/>
<name>Q17IC1_AEDAE</name>
<organism evidence="1 2">
    <name type="scientific">Aedes aegypti</name>
    <name type="common">Yellowfever mosquito</name>
    <name type="synonym">Culex aegypti</name>
    <dbReference type="NCBI Taxonomy" id="7159"/>
    <lineage>
        <taxon>Eukaryota</taxon>
        <taxon>Metazoa</taxon>
        <taxon>Ecdysozoa</taxon>
        <taxon>Arthropoda</taxon>
        <taxon>Hexapoda</taxon>
        <taxon>Insecta</taxon>
        <taxon>Pterygota</taxon>
        <taxon>Neoptera</taxon>
        <taxon>Endopterygota</taxon>
        <taxon>Diptera</taxon>
        <taxon>Nematocera</taxon>
        <taxon>Culicoidea</taxon>
        <taxon>Culicidae</taxon>
        <taxon>Culicinae</taxon>
        <taxon>Aedini</taxon>
        <taxon>Aedes</taxon>
        <taxon>Stegomyia</taxon>
    </lineage>
</organism>
<feature type="non-terminal residue" evidence="1">
    <location>
        <position position="189"/>
    </location>
</feature>
<reference evidence="1" key="3">
    <citation type="submission" date="2012-09" db="EMBL/GenBank/DDBJ databases">
        <authorList>
            <consortium name="VectorBase"/>
        </authorList>
    </citation>
    <scope>NUCLEOTIDE SEQUENCE</scope>
    <source>
        <strain evidence="1">Liverpool</strain>
    </source>
</reference>
<dbReference type="AlphaFoldDB" id="Q17IC1"/>
<evidence type="ECO:0000313" key="2">
    <source>
        <dbReference type="Proteomes" id="UP000682892"/>
    </source>
</evidence>
<gene>
    <name evidence="1" type="ORF">AaeL_AAEL002396</name>
</gene>
<sequence>MCVSSFLIARIHRSHQTIALANIARRLEFREPHNCYGFIDELSRRHMCTRTGKKIELFCTYRPEYIFGCDRLCGISYCMLDDWLLDGWCCWWRDGGGWWYRLLLAAIAVWRSPSRAERRPEWILMPRLLHVDSIDLLPGRDGDGAAPSDRWMTVGQGICQRTDSMESCSSRVGRAVPKLDTESRRTAVR</sequence>
<dbReference type="Proteomes" id="UP000682892">
    <property type="component" value="Unassembled WGS sequence"/>
</dbReference>
<dbReference type="PaxDb" id="7159-AAEL002396-PA"/>
<dbReference type="EMBL" id="CH477240">
    <property type="protein sequence ID" value="EAT46457.1"/>
    <property type="molecule type" value="Genomic_DNA"/>
</dbReference>
<reference evidence="1" key="2">
    <citation type="journal article" date="2007" name="Science">
        <title>Genome sequence of Aedes aegypti, a major arbovirus vector.</title>
        <authorList>
            <person name="Nene V."/>
            <person name="Wortman J.R."/>
            <person name="Lawson D."/>
            <person name="Haas B."/>
            <person name="Kodira C."/>
            <person name="Tu Z.J."/>
            <person name="Loftus B."/>
            <person name="Xi Z."/>
            <person name="Megy K."/>
            <person name="Grabherr M."/>
            <person name="Ren Q."/>
            <person name="Zdobnov E.M."/>
            <person name="Lobo N.F."/>
            <person name="Campbell K.S."/>
            <person name="Brown S.E."/>
            <person name="Bonaldo M.F."/>
            <person name="Zhu J."/>
            <person name="Sinkins S.P."/>
            <person name="Hogenkamp D.G."/>
            <person name="Amedeo P."/>
            <person name="Arensburger P."/>
            <person name="Atkinson P.W."/>
            <person name="Bidwell S."/>
            <person name="Biedler J."/>
            <person name="Birney E."/>
            <person name="Bruggner R.V."/>
            <person name="Costas J."/>
            <person name="Coy M.R."/>
            <person name="Crabtree J."/>
            <person name="Crawford M."/>
            <person name="Debruyn B."/>
            <person name="Decaprio D."/>
            <person name="Eiglmeier K."/>
            <person name="Eisenstadt E."/>
            <person name="El-Dorry H."/>
            <person name="Gelbart W.M."/>
            <person name="Gomes S.L."/>
            <person name="Hammond M."/>
            <person name="Hannick L.I."/>
            <person name="Hogan J.R."/>
            <person name="Holmes M.H."/>
            <person name="Jaffe D."/>
            <person name="Johnston J.S."/>
            <person name="Kennedy R.C."/>
            <person name="Koo H."/>
            <person name="Kravitz S."/>
            <person name="Kriventseva E.V."/>
            <person name="Kulp D."/>
            <person name="Labutti K."/>
            <person name="Lee E."/>
            <person name="Li S."/>
            <person name="Lovin D.D."/>
            <person name="Mao C."/>
            <person name="Mauceli E."/>
            <person name="Menck C.F."/>
            <person name="Miller J.R."/>
            <person name="Montgomery P."/>
            <person name="Mori A."/>
            <person name="Nascimento A.L."/>
            <person name="Naveira H.F."/>
            <person name="Nusbaum C."/>
            <person name="O'leary S."/>
            <person name="Orvis J."/>
            <person name="Pertea M."/>
            <person name="Quesneville H."/>
            <person name="Reidenbach K.R."/>
            <person name="Rogers Y.H."/>
            <person name="Roth C.W."/>
            <person name="Schneider J.R."/>
            <person name="Schatz M."/>
            <person name="Shumway M."/>
            <person name="Stanke M."/>
            <person name="Stinson E.O."/>
            <person name="Tubio J.M."/>
            <person name="Vanzee J.P."/>
            <person name="Verjovski-Almeida S."/>
            <person name="Werner D."/>
            <person name="White O."/>
            <person name="Wyder S."/>
            <person name="Zeng Q."/>
            <person name="Zhao Q."/>
            <person name="Zhao Y."/>
            <person name="Hill C.A."/>
            <person name="Raikhel A.S."/>
            <person name="Soares M.B."/>
            <person name="Knudson D.L."/>
            <person name="Lee N.H."/>
            <person name="Galagan J."/>
            <person name="Salzberg S.L."/>
            <person name="Paulsen I.T."/>
            <person name="Dimopoulos G."/>
            <person name="Collins F.H."/>
            <person name="Birren B."/>
            <person name="Fraser-Liggett C.M."/>
            <person name="Severson D.W."/>
        </authorList>
    </citation>
    <scope>NUCLEOTIDE SEQUENCE [LARGE SCALE GENOMIC DNA]</scope>
    <source>
        <strain evidence="1">Liverpool</strain>
    </source>
</reference>